<dbReference type="PANTHER" id="PTHR42923">
    <property type="entry name" value="PROTOPORPHYRINOGEN OXIDASE"/>
    <property type="match status" value="1"/>
</dbReference>
<dbReference type="SUPFAM" id="SSF54373">
    <property type="entry name" value="FAD-linked reductases, C-terminal domain"/>
    <property type="match status" value="1"/>
</dbReference>
<dbReference type="EMBL" id="KZ819284">
    <property type="protein sequence ID" value="PWO00667.1"/>
    <property type="molecule type" value="Genomic_DNA"/>
</dbReference>
<evidence type="ECO:0000313" key="2">
    <source>
        <dbReference type="EMBL" id="PWO00667.1"/>
    </source>
</evidence>
<dbReference type="InterPro" id="IPR002937">
    <property type="entry name" value="Amino_oxidase"/>
</dbReference>
<dbReference type="GO" id="GO:0005743">
    <property type="term" value="C:mitochondrial inner membrane"/>
    <property type="evidence" value="ECO:0007669"/>
    <property type="project" value="TreeGrafter"/>
</dbReference>
<dbReference type="SUPFAM" id="SSF51905">
    <property type="entry name" value="FAD/NAD(P)-binding domain"/>
    <property type="match status" value="1"/>
</dbReference>
<gene>
    <name evidence="2" type="ORF">FA09DRAFT_314291</name>
</gene>
<dbReference type="OrthoDB" id="438553at2759"/>
<evidence type="ECO:0000259" key="1">
    <source>
        <dbReference type="Pfam" id="PF01593"/>
    </source>
</evidence>
<dbReference type="GO" id="GO:0004729">
    <property type="term" value="F:oxygen-dependent protoporphyrinogen oxidase activity"/>
    <property type="evidence" value="ECO:0007669"/>
    <property type="project" value="TreeGrafter"/>
</dbReference>
<accession>A0A316ZHC6</accession>
<reference evidence="2 3" key="1">
    <citation type="journal article" date="2018" name="Mol. Biol. Evol.">
        <title>Broad Genomic Sampling Reveals a Smut Pathogenic Ancestry of the Fungal Clade Ustilaginomycotina.</title>
        <authorList>
            <person name="Kijpornyongpan T."/>
            <person name="Mondo S.J."/>
            <person name="Barry K."/>
            <person name="Sandor L."/>
            <person name="Lee J."/>
            <person name="Lipzen A."/>
            <person name="Pangilinan J."/>
            <person name="LaButti K."/>
            <person name="Hainaut M."/>
            <person name="Henrissat B."/>
            <person name="Grigoriev I.V."/>
            <person name="Spatafora J.W."/>
            <person name="Aime M.C."/>
        </authorList>
    </citation>
    <scope>NUCLEOTIDE SEQUENCE [LARGE SCALE GENOMIC DNA]</scope>
    <source>
        <strain evidence="2 3">MCA 4186</strain>
    </source>
</reference>
<dbReference type="Gene3D" id="3.50.50.60">
    <property type="entry name" value="FAD/NAD(P)-binding domain"/>
    <property type="match status" value="1"/>
</dbReference>
<dbReference type="InterPro" id="IPR050464">
    <property type="entry name" value="Zeta_carotene_desat/Oxidored"/>
</dbReference>
<feature type="domain" description="Amine oxidase" evidence="1">
    <location>
        <begin position="10"/>
        <end position="373"/>
    </location>
</feature>
<dbReference type="STRING" id="58919.A0A316ZHC6"/>
<name>A0A316ZHC6_9BASI</name>
<keyword evidence="3" id="KW-1185">Reference proteome</keyword>
<dbReference type="InterPro" id="IPR036188">
    <property type="entry name" value="FAD/NAD-bd_sf"/>
</dbReference>
<dbReference type="Pfam" id="PF01593">
    <property type="entry name" value="Amino_oxidase"/>
    <property type="match status" value="1"/>
</dbReference>
<dbReference type="RefSeq" id="XP_025600945.1">
    <property type="nucleotide sequence ID" value="XM_025740756.1"/>
</dbReference>
<proteinExistence type="predicted"/>
<dbReference type="PANTHER" id="PTHR42923:SF3">
    <property type="entry name" value="PROTOPORPHYRINOGEN OXIDASE"/>
    <property type="match status" value="1"/>
</dbReference>
<protein>
    <recommendedName>
        <fullName evidence="1">Amine oxidase domain-containing protein</fullName>
    </recommendedName>
</protein>
<dbReference type="GeneID" id="37268300"/>
<sequence>MGRAGTQLVDDLVSAVLHGIYAGSARELSVRAVMPALWDMEARSGGLLRSVLPRRLNARARAETPAERLAREEAERELAELETSVGPHVVRQMKSISVYSLPEGIETITRAMEKEVRALPNVEVCLDAGVQRASVRDDGMVQLETRSGTHVVSRVISGMPGSALDAALRAAGDEAAALPHLAHNASADVGVVNVALPAGLVAQHVRSGARVLPVQGFGYLLPSGTPNAAGVLGVVFDSDSLPTQDAAAPTAEAAAAAPTKLTVMLGGPHWKGRTPLPDAPQLRRLALDALHAHLGLPRALLDDPATLVVARLQRACIPHYAVGHLGRMRELHAALSSASSPWRGRLALVGASWTGVSLNDCVLGARRTARRIIDEEQQREAGAAHWHATTTGLERFAPSHEAHERAAVGQHEGALGGGILGNAA</sequence>
<evidence type="ECO:0000313" key="3">
    <source>
        <dbReference type="Proteomes" id="UP000245946"/>
    </source>
</evidence>
<organism evidence="2 3">
    <name type="scientific">Tilletiopsis washingtonensis</name>
    <dbReference type="NCBI Taxonomy" id="58919"/>
    <lineage>
        <taxon>Eukaryota</taxon>
        <taxon>Fungi</taxon>
        <taxon>Dikarya</taxon>
        <taxon>Basidiomycota</taxon>
        <taxon>Ustilaginomycotina</taxon>
        <taxon>Exobasidiomycetes</taxon>
        <taxon>Entylomatales</taxon>
        <taxon>Entylomatales incertae sedis</taxon>
        <taxon>Tilletiopsis</taxon>
    </lineage>
</organism>
<dbReference type="Proteomes" id="UP000245946">
    <property type="component" value="Unassembled WGS sequence"/>
</dbReference>
<dbReference type="AlphaFoldDB" id="A0A316ZHC6"/>